<dbReference type="EMBL" id="LJYG01000104">
    <property type="protein sequence ID" value="KRQ05454.1"/>
    <property type="molecule type" value="Genomic_DNA"/>
</dbReference>
<feature type="signal peptide" evidence="1">
    <location>
        <begin position="1"/>
        <end position="21"/>
    </location>
</feature>
<dbReference type="Proteomes" id="UP000051936">
    <property type="component" value="Unassembled WGS sequence"/>
</dbReference>
<evidence type="ECO:0000313" key="2">
    <source>
        <dbReference type="EMBL" id="KRQ05454.1"/>
    </source>
</evidence>
<evidence type="ECO:0000256" key="1">
    <source>
        <dbReference type="SAM" id="SignalP"/>
    </source>
</evidence>
<sequence length="77" mass="8296">MKLRIATAAVMIAAFSLPAFAADEFYVVQDVKTKKCTVVDKKPTDTSMTVVSPSGTIYKSRTEAESGMKTVKVCTSN</sequence>
<evidence type="ECO:0000313" key="3">
    <source>
        <dbReference type="Proteomes" id="UP000051936"/>
    </source>
</evidence>
<comment type="caution">
    <text evidence="2">The sequence shown here is derived from an EMBL/GenBank/DDBJ whole genome shotgun (WGS) entry which is preliminary data.</text>
</comment>
<gene>
    <name evidence="2" type="ORF">AOQ71_27805</name>
</gene>
<dbReference type="AlphaFoldDB" id="A0A0R3DBD6"/>
<dbReference type="RefSeq" id="WP_057753337.1">
    <property type="nucleotide sequence ID" value="NZ_LJYG01000104.1"/>
</dbReference>
<feature type="chain" id="PRO_5006435303" evidence="1">
    <location>
        <begin position="22"/>
        <end position="77"/>
    </location>
</feature>
<dbReference type="OrthoDB" id="8452009at2"/>
<proteinExistence type="predicted"/>
<protein>
    <submittedName>
        <fullName evidence="2">Uncharacterized protein</fullName>
    </submittedName>
</protein>
<reference evidence="2 3" key="1">
    <citation type="submission" date="2015-09" db="EMBL/GenBank/DDBJ databases">
        <title>Draft Genome Sequence of Bradyrhizobium manausense Strain BR 3351T, a Novel Symbiotic Nitrogen-Fixing Alphaproteobacterium Isolated from Brazilian Amazon Rain Forest.</title>
        <authorList>
            <person name="De Araujo J.L."/>
            <person name="Zilli J.E."/>
        </authorList>
    </citation>
    <scope>NUCLEOTIDE SEQUENCE [LARGE SCALE GENOMIC DNA]</scope>
    <source>
        <strain evidence="2 3">BR3351</strain>
    </source>
</reference>
<name>A0A0R3DBD6_9BRAD</name>
<keyword evidence="1" id="KW-0732">Signal</keyword>
<organism evidence="2 3">
    <name type="scientific">Bradyrhizobium manausense</name>
    <dbReference type="NCBI Taxonomy" id="989370"/>
    <lineage>
        <taxon>Bacteria</taxon>
        <taxon>Pseudomonadati</taxon>
        <taxon>Pseudomonadota</taxon>
        <taxon>Alphaproteobacteria</taxon>
        <taxon>Hyphomicrobiales</taxon>
        <taxon>Nitrobacteraceae</taxon>
        <taxon>Bradyrhizobium</taxon>
    </lineage>
</organism>
<keyword evidence="3" id="KW-1185">Reference proteome</keyword>
<accession>A0A0R3DBD6</accession>